<reference evidence="1 2" key="1">
    <citation type="submission" date="2023-12" db="EMBL/GenBank/DDBJ databases">
        <title>A high-quality genome assembly for Dillenia turbinata (Dilleniales).</title>
        <authorList>
            <person name="Chanderbali A."/>
        </authorList>
    </citation>
    <scope>NUCLEOTIDE SEQUENCE [LARGE SCALE GENOMIC DNA]</scope>
    <source>
        <strain evidence="1">LSX21</strain>
        <tissue evidence="1">Leaf</tissue>
    </source>
</reference>
<dbReference type="EMBL" id="JBAMMX010000019">
    <property type="protein sequence ID" value="KAK6921875.1"/>
    <property type="molecule type" value="Genomic_DNA"/>
</dbReference>
<name>A0AAN8UU39_9MAGN</name>
<keyword evidence="2" id="KW-1185">Reference proteome</keyword>
<protein>
    <submittedName>
        <fullName evidence="1">Uncharacterized protein</fullName>
    </submittedName>
</protein>
<comment type="caution">
    <text evidence="1">The sequence shown here is derived from an EMBL/GenBank/DDBJ whole genome shotgun (WGS) entry which is preliminary data.</text>
</comment>
<accession>A0AAN8UU39</accession>
<dbReference type="Proteomes" id="UP001370490">
    <property type="component" value="Unassembled WGS sequence"/>
</dbReference>
<proteinExistence type="predicted"/>
<organism evidence="1 2">
    <name type="scientific">Dillenia turbinata</name>
    <dbReference type="NCBI Taxonomy" id="194707"/>
    <lineage>
        <taxon>Eukaryota</taxon>
        <taxon>Viridiplantae</taxon>
        <taxon>Streptophyta</taxon>
        <taxon>Embryophyta</taxon>
        <taxon>Tracheophyta</taxon>
        <taxon>Spermatophyta</taxon>
        <taxon>Magnoliopsida</taxon>
        <taxon>eudicotyledons</taxon>
        <taxon>Gunneridae</taxon>
        <taxon>Pentapetalae</taxon>
        <taxon>Dilleniales</taxon>
        <taxon>Dilleniaceae</taxon>
        <taxon>Dillenia</taxon>
    </lineage>
</organism>
<evidence type="ECO:0000313" key="1">
    <source>
        <dbReference type="EMBL" id="KAK6921875.1"/>
    </source>
</evidence>
<evidence type="ECO:0000313" key="2">
    <source>
        <dbReference type="Proteomes" id="UP001370490"/>
    </source>
</evidence>
<dbReference type="AlphaFoldDB" id="A0AAN8UU39"/>
<gene>
    <name evidence="1" type="ORF">RJ641_012382</name>
</gene>
<sequence>MQMSMIINESLRMYSPIVSIPRTFEKGTMLKKNNISGRQRCWSTIVTSPQPPNMGISPNVGQSQALEKKKEAQNYAETLCLALHSVKVTAQQIAASHRGPPLKQTLEAYLINGQK</sequence>